<dbReference type="Pfam" id="PF06258">
    <property type="entry name" value="Mito_fiss_Elm1"/>
    <property type="match status" value="1"/>
</dbReference>
<evidence type="ECO:0000313" key="3">
    <source>
        <dbReference type="Proteomes" id="UP000778970"/>
    </source>
</evidence>
<feature type="region of interest" description="Disordered" evidence="1">
    <location>
        <begin position="1"/>
        <end position="33"/>
    </location>
</feature>
<evidence type="ECO:0000313" key="2">
    <source>
        <dbReference type="EMBL" id="MBK1698958.1"/>
    </source>
</evidence>
<reference evidence="2" key="1">
    <citation type="submission" date="2017-08" db="EMBL/GenBank/DDBJ databases">
        <authorList>
            <person name="Imhoff J.F."/>
            <person name="Rahn T."/>
            <person name="Kuenzel S."/>
            <person name="Neulinger S.C."/>
        </authorList>
    </citation>
    <scope>NUCLEOTIDE SEQUENCE</scope>
    <source>
        <strain evidence="2">DSM 9154</strain>
    </source>
</reference>
<dbReference type="PANTHER" id="PTHR33986">
    <property type="entry name" value="OS02G0535700 PROTEIN"/>
    <property type="match status" value="1"/>
</dbReference>
<proteinExistence type="predicted"/>
<name>A0A934QL67_9PROT</name>
<dbReference type="InterPro" id="IPR009367">
    <property type="entry name" value="Elm1-like"/>
</dbReference>
<dbReference type="Proteomes" id="UP000778970">
    <property type="component" value="Unassembled WGS sequence"/>
</dbReference>
<evidence type="ECO:0000256" key="1">
    <source>
        <dbReference type="SAM" id="MobiDB-lite"/>
    </source>
</evidence>
<reference evidence="2" key="2">
    <citation type="journal article" date="2020" name="Microorganisms">
        <title>Osmotic Adaptation and Compatible Solute Biosynthesis of Phototrophic Bacteria as Revealed from Genome Analyses.</title>
        <authorList>
            <person name="Imhoff J.F."/>
            <person name="Rahn T."/>
            <person name="Kunzel S."/>
            <person name="Keller A."/>
            <person name="Neulinger S.C."/>
        </authorList>
    </citation>
    <scope>NUCLEOTIDE SEQUENCE</scope>
    <source>
        <strain evidence="2">DSM 9154</strain>
    </source>
</reference>
<dbReference type="AlphaFoldDB" id="A0A934QL67"/>
<evidence type="ECO:0008006" key="4">
    <source>
        <dbReference type="Google" id="ProtNLM"/>
    </source>
</evidence>
<feature type="compositionally biased region" description="Pro residues" evidence="1">
    <location>
        <begin position="1"/>
        <end position="11"/>
    </location>
</feature>
<accession>A0A934QL67</accession>
<feature type="compositionally biased region" description="Low complexity" evidence="1">
    <location>
        <begin position="12"/>
        <end position="22"/>
    </location>
</feature>
<sequence length="361" mass="39029">MSAPHNAPPTTSPESTAPASSRPARRRPPPVATAPARTCWVVTEGMAGTENQCLGLAEALGLRPTVKRIQLRAPWRWLPPKLWLRPLAALSRSGDTLAPPWPDVLIASGRKAAAPALAVRQASSGTTFTVFVQAPPLDPAGFDAVVAPRHDDVAGPTVIPVVGALTRVTRKRLDEAYRQFHPLVRDLPRPRIAVLIGGNSKAHRLTPETARQLAQDLTAMQERTGCSFMVTTSRRTGEENAGYLRAALAEMPHVFYQAGVSEGENPYFGFLAHAEEIIVSEDSVTMACEAASTGRPVQVVALTGGKPKFDRFHAQLRDLGIARPFDGQLAGRAVQPLDETRRAAGKVKAWLDKHRARLKTE</sequence>
<protein>
    <recommendedName>
        <fullName evidence="4">Nucleoside-diphosphate sugar epimerase</fullName>
    </recommendedName>
</protein>
<organism evidence="2 3">
    <name type="scientific">Rhodovibrio salinarum</name>
    <dbReference type="NCBI Taxonomy" id="1087"/>
    <lineage>
        <taxon>Bacteria</taxon>
        <taxon>Pseudomonadati</taxon>
        <taxon>Pseudomonadota</taxon>
        <taxon>Alphaproteobacteria</taxon>
        <taxon>Rhodospirillales</taxon>
        <taxon>Rhodovibrionaceae</taxon>
        <taxon>Rhodovibrio</taxon>
    </lineage>
</organism>
<dbReference type="EMBL" id="NRRE01000032">
    <property type="protein sequence ID" value="MBK1698958.1"/>
    <property type="molecule type" value="Genomic_DNA"/>
</dbReference>
<keyword evidence="3" id="KW-1185">Reference proteome</keyword>
<gene>
    <name evidence="2" type="ORF">CKO21_17080</name>
</gene>
<dbReference type="PANTHER" id="PTHR33986:SF15">
    <property type="entry name" value="MITOCHONDRIAL FISSION PROTEIN ELM1"/>
    <property type="match status" value="1"/>
</dbReference>
<comment type="caution">
    <text evidence="2">The sequence shown here is derived from an EMBL/GenBank/DDBJ whole genome shotgun (WGS) entry which is preliminary data.</text>
</comment>